<feature type="chain" id="PRO_5015557477" evidence="2">
    <location>
        <begin position="20"/>
        <end position="81"/>
    </location>
</feature>
<feature type="signal peptide" evidence="2">
    <location>
        <begin position="1"/>
        <end position="19"/>
    </location>
</feature>
<evidence type="ECO:0000256" key="1">
    <source>
        <dbReference type="SAM" id="MobiDB-lite"/>
    </source>
</evidence>
<keyword evidence="4" id="KW-1185">Reference proteome</keyword>
<reference evidence="3 4" key="1">
    <citation type="submission" date="2018-03" db="EMBL/GenBank/DDBJ databases">
        <title>Whole genome sequencing of Histamine producing bacteria.</title>
        <authorList>
            <person name="Butler K."/>
        </authorList>
    </citation>
    <scope>NUCLEOTIDE SEQUENCE [LARGE SCALE GENOMIC DNA]</scope>
    <source>
        <strain evidence="3 4">DSM 16190</strain>
    </source>
</reference>
<sequence length="81" mass="8889">MNKTIMLLLVSSFTLTACADGMKLGDSQNMLIRMQTVDPLAENRVPENSPPFSGEKASKAIRSNHKGEEAEKVKTKDLLPD</sequence>
<gene>
    <name evidence="3" type="ORF">C9I89_10195</name>
</gene>
<organism evidence="3 4">
    <name type="scientific">Photobacterium lipolyticum</name>
    <dbReference type="NCBI Taxonomy" id="266810"/>
    <lineage>
        <taxon>Bacteria</taxon>
        <taxon>Pseudomonadati</taxon>
        <taxon>Pseudomonadota</taxon>
        <taxon>Gammaproteobacteria</taxon>
        <taxon>Vibrionales</taxon>
        <taxon>Vibrionaceae</taxon>
        <taxon>Photobacterium</taxon>
    </lineage>
</organism>
<feature type="compositionally biased region" description="Basic and acidic residues" evidence="1">
    <location>
        <begin position="65"/>
        <end position="81"/>
    </location>
</feature>
<dbReference type="PROSITE" id="PS51257">
    <property type="entry name" value="PROKAR_LIPOPROTEIN"/>
    <property type="match status" value="1"/>
</dbReference>
<protein>
    <submittedName>
        <fullName evidence="3">Uncharacterized protein</fullName>
    </submittedName>
</protein>
<evidence type="ECO:0000256" key="2">
    <source>
        <dbReference type="SAM" id="SignalP"/>
    </source>
</evidence>
<name>A0A2T3MYT5_9GAMM</name>
<feature type="region of interest" description="Disordered" evidence="1">
    <location>
        <begin position="41"/>
        <end position="81"/>
    </location>
</feature>
<dbReference type="AlphaFoldDB" id="A0A2T3MYT5"/>
<dbReference type="EMBL" id="PYMC01000006">
    <property type="protein sequence ID" value="PSW05152.1"/>
    <property type="molecule type" value="Genomic_DNA"/>
</dbReference>
<dbReference type="Proteomes" id="UP000240904">
    <property type="component" value="Unassembled WGS sequence"/>
</dbReference>
<evidence type="ECO:0000313" key="4">
    <source>
        <dbReference type="Proteomes" id="UP000240904"/>
    </source>
</evidence>
<evidence type="ECO:0000313" key="3">
    <source>
        <dbReference type="EMBL" id="PSW05152.1"/>
    </source>
</evidence>
<keyword evidence="2" id="KW-0732">Signal</keyword>
<dbReference type="OrthoDB" id="5829594at2"/>
<dbReference type="RefSeq" id="WP_107283252.1">
    <property type="nucleotide sequence ID" value="NZ_PYMC01000006.1"/>
</dbReference>
<proteinExistence type="predicted"/>
<accession>A0A2T3MYT5</accession>
<comment type="caution">
    <text evidence="3">The sequence shown here is derived from an EMBL/GenBank/DDBJ whole genome shotgun (WGS) entry which is preliminary data.</text>
</comment>